<evidence type="ECO:0000256" key="5">
    <source>
        <dbReference type="ARBA" id="ARBA00025751"/>
    </source>
</evidence>
<organism evidence="8 9">
    <name type="scientific">Diacronema lutheri</name>
    <name type="common">Unicellular marine alga</name>
    <name type="synonym">Monochrysis lutheri</name>
    <dbReference type="NCBI Taxonomy" id="2081491"/>
    <lineage>
        <taxon>Eukaryota</taxon>
        <taxon>Haptista</taxon>
        <taxon>Haptophyta</taxon>
        <taxon>Pavlovophyceae</taxon>
        <taxon>Pavlovales</taxon>
        <taxon>Pavlovaceae</taxon>
        <taxon>Diacronema</taxon>
    </lineage>
</organism>
<dbReference type="OMA" id="MRIQMYD"/>
<dbReference type="SUPFAM" id="SSF55257">
    <property type="entry name" value="RBP11-like subunits of RNA polymerase"/>
    <property type="match status" value="1"/>
</dbReference>
<dbReference type="PANTHER" id="PTHR13946:SF28">
    <property type="entry name" value="DNA-DIRECTED RNA POLYMERASES I AND III SUBUNIT RPAC2"/>
    <property type="match status" value="1"/>
</dbReference>
<comment type="similarity">
    <text evidence="5">Belongs to the archaeal Rpo11/eukaryotic RPB11/RPC19 RNA polymerase subunit family.</text>
</comment>
<keyword evidence="3" id="KW-0804">Transcription</keyword>
<dbReference type="InterPro" id="IPR009025">
    <property type="entry name" value="RBP11-like_dimer"/>
</dbReference>
<dbReference type="GO" id="GO:0006362">
    <property type="term" value="P:transcription elongation by RNA polymerase I"/>
    <property type="evidence" value="ECO:0007669"/>
    <property type="project" value="TreeGrafter"/>
</dbReference>
<reference evidence="8" key="1">
    <citation type="submission" date="2021-05" db="EMBL/GenBank/DDBJ databases">
        <title>The genome of the haptophyte Pavlova lutheri (Diacronema luteri, Pavlovales) - a model for lipid biosynthesis in eukaryotic algae.</title>
        <authorList>
            <person name="Hulatt C.J."/>
            <person name="Posewitz M.C."/>
        </authorList>
    </citation>
    <scope>NUCLEOTIDE SEQUENCE</scope>
    <source>
        <strain evidence="8">NIVA-4/92</strain>
    </source>
</reference>
<name>A0A8J6CHL9_DIALT</name>
<comment type="subcellular location">
    <subcellularLocation>
        <location evidence="1">Nucleus</location>
    </subcellularLocation>
</comment>
<dbReference type="HAMAP" id="MF_00261">
    <property type="entry name" value="RNApol_arch_Rpo11"/>
    <property type="match status" value="1"/>
</dbReference>
<keyword evidence="2" id="KW-0240">DNA-directed RNA polymerase</keyword>
<evidence type="ECO:0000259" key="7">
    <source>
        <dbReference type="Pfam" id="PF13656"/>
    </source>
</evidence>
<feature type="domain" description="DNA-directed RNA polymerase RBP11-like dimerisation" evidence="7">
    <location>
        <begin position="26"/>
        <end position="97"/>
    </location>
</feature>
<evidence type="ECO:0000256" key="4">
    <source>
        <dbReference type="ARBA" id="ARBA00023242"/>
    </source>
</evidence>
<dbReference type="PROSITE" id="PS01154">
    <property type="entry name" value="RNA_POL_L_13KD"/>
    <property type="match status" value="1"/>
</dbReference>
<dbReference type="OrthoDB" id="510325at2759"/>
<dbReference type="EMBL" id="JAGTXO010000001">
    <property type="protein sequence ID" value="KAG8470360.1"/>
    <property type="molecule type" value="Genomic_DNA"/>
</dbReference>
<dbReference type="GO" id="GO:0046983">
    <property type="term" value="F:protein dimerization activity"/>
    <property type="evidence" value="ECO:0007669"/>
    <property type="project" value="InterPro"/>
</dbReference>
<accession>A0A8J6CHL9</accession>
<feature type="region of interest" description="Disordered" evidence="6">
    <location>
        <begin position="1"/>
        <end position="22"/>
    </location>
</feature>
<gene>
    <name evidence="8" type="ORF">KFE25_008781</name>
</gene>
<evidence type="ECO:0000313" key="9">
    <source>
        <dbReference type="Proteomes" id="UP000751190"/>
    </source>
</evidence>
<dbReference type="GO" id="GO:0006383">
    <property type="term" value="P:transcription by RNA polymerase III"/>
    <property type="evidence" value="ECO:0007669"/>
    <property type="project" value="TreeGrafter"/>
</dbReference>
<dbReference type="GO" id="GO:0005736">
    <property type="term" value="C:RNA polymerase I complex"/>
    <property type="evidence" value="ECO:0007669"/>
    <property type="project" value="TreeGrafter"/>
</dbReference>
<dbReference type="AlphaFoldDB" id="A0A8J6CHL9"/>
<dbReference type="GO" id="GO:0003677">
    <property type="term" value="F:DNA binding"/>
    <property type="evidence" value="ECO:0007669"/>
    <property type="project" value="InterPro"/>
</dbReference>
<evidence type="ECO:0000256" key="2">
    <source>
        <dbReference type="ARBA" id="ARBA00022478"/>
    </source>
</evidence>
<keyword evidence="9" id="KW-1185">Reference proteome</keyword>
<evidence type="ECO:0000256" key="1">
    <source>
        <dbReference type="ARBA" id="ARBA00004123"/>
    </source>
</evidence>
<evidence type="ECO:0000256" key="6">
    <source>
        <dbReference type="SAM" id="MobiDB-lite"/>
    </source>
</evidence>
<dbReference type="Proteomes" id="UP000751190">
    <property type="component" value="Unassembled WGS sequence"/>
</dbReference>
<dbReference type="GO" id="GO:0003899">
    <property type="term" value="F:DNA-directed RNA polymerase activity"/>
    <property type="evidence" value="ECO:0007669"/>
    <property type="project" value="InterPro"/>
</dbReference>
<dbReference type="Gene3D" id="3.30.1360.10">
    <property type="entry name" value="RNA polymerase, RBP11-like subunit"/>
    <property type="match status" value="1"/>
</dbReference>
<dbReference type="InterPro" id="IPR008193">
    <property type="entry name" value="RNA_pol_Rpb11_13-16kDa_CS"/>
</dbReference>
<dbReference type="GO" id="GO:0005666">
    <property type="term" value="C:RNA polymerase III complex"/>
    <property type="evidence" value="ECO:0007669"/>
    <property type="project" value="TreeGrafter"/>
</dbReference>
<dbReference type="InterPro" id="IPR033898">
    <property type="entry name" value="RNAP_AC19"/>
</dbReference>
<protein>
    <recommendedName>
        <fullName evidence="7">DNA-directed RNA polymerase RBP11-like dimerisation domain-containing protein</fullName>
    </recommendedName>
</protein>
<dbReference type="InterPro" id="IPR036603">
    <property type="entry name" value="RBP11-like"/>
</dbReference>
<dbReference type="PANTHER" id="PTHR13946">
    <property type="entry name" value="DNA-DIRECTED RNA POLYMERASE I,II,III"/>
    <property type="match status" value="1"/>
</dbReference>
<dbReference type="Pfam" id="PF13656">
    <property type="entry name" value="RNA_pol_L_2"/>
    <property type="match status" value="1"/>
</dbReference>
<dbReference type="InterPro" id="IPR022905">
    <property type="entry name" value="Rpo11-like"/>
</dbReference>
<sequence>MEEEPEGAPRETRTLSIDSGSDASKATFTLTHEDHTLGNAVRYILAKNPQVSFVGYSVPHPSEPKMNVRVQTTGVPASDVLLDSLVTLYKVADHIDQTFAAAVDEFKTKSSQRV</sequence>
<comment type="caution">
    <text evidence="8">The sequence shown here is derived from an EMBL/GenBank/DDBJ whole genome shotgun (WGS) entry which is preliminary data.</text>
</comment>
<keyword evidence="4" id="KW-0539">Nucleus</keyword>
<dbReference type="CDD" id="cd07029">
    <property type="entry name" value="RNAP_I_III_AC19"/>
    <property type="match status" value="1"/>
</dbReference>
<proteinExistence type="inferred from homology"/>
<evidence type="ECO:0000313" key="8">
    <source>
        <dbReference type="EMBL" id="KAG8470360.1"/>
    </source>
</evidence>
<evidence type="ECO:0000256" key="3">
    <source>
        <dbReference type="ARBA" id="ARBA00023163"/>
    </source>
</evidence>